<gene>
    <name evidence="1" type="ORF">FAZ21_18915</name>
</gene>
<dbReference type="SMART" id="SM00567">
    <property type="entry name" value="EZ_HEAT"/>
    <property type="match status" value="2"/>
</dbReference>
<accession>A0A4U0PAD4</accession>
<dbReference type="RefSeq" id="WP_211243529.1">
    <property type="nucleotide sequence ID" value="NZ_SUMF01000044.1"/>
</dbReference>
<sequence length="125" mass="13036">MTEPLAALRGDPDYLALAPRLSNADAATRRIALIELADHGDPDHLPALLAALDDPAVAVRAEAARLVAGWDEADAAATLAERLAARLLDPAPEVRDAAAQSLSELKAPQAGPALLPWARHPDAFA</sequence>
<dbReference type="SUPFAM" id="SSF48371">
    <property type="entry name" value="ARM repeat"/>
    <property type="match status" value="1"/>
</dbReference>
<proteinExistence type="predicted"/>
<comment type="caution">
    <text evidence="1">The sequence shown here is derived from an EMBL/GenBank/DDBJ whole genome shotgun (WGS) entry which is preliminary data.</text>
</comment>
<name>A0A4U0PAD4_9NEIS</name>
<organism evidence="1 2">
    <name type="scientific">Chitiniphilus eburneus</name>
    <dbReference type="NCBI Taxonomy" id="2571148"/>
    <lineage>
        <taxon>Bacteria</taxon>
        <taxon>Pseudomonadati</taxon>
        <taxon>Pseudomonadota</taxon>
        <taxon>Betaproteobacteria</taxon>
        <taxon>Neisseriales</taxon>
        <taxon>Chitinibacteraceae</taxon>
        <taxon>Chitiniphilus</taxon>
    </lineage>
</organism>
<dbReference type="AlphaFoldDB" id="A0A4U0PAD4"/>
<feature type="non-terminal residue" evidence="1">
    <location>
        <position position="125"/>
    </location>
</feature>
<dbReference type="EMBL" id="SUMF01000044">
    <property type="protein sequence ID" value="TJZ64595.1"/>
    <property type="molecule type" value="Genomic_DNA"/>
</dbReference>
<dbReference type="InterPro" id="IPR004155">
    <property type="entry name" value="PBS_lyase_HEAT"/>
</dbReference>
<dbReference type="Proteomes" id="UP000310016">
    <property type="component" value="Unassembled WGS sequence"/>
</dbReference>
<reference evidence="1 2" key="1">
    <citation type="submission" date="2019-04" db="EMBL/GenBank/DDBJ databases">
        <title>Chitiniphilus eburnea sp. nov., a novel chitinolytic bacterium isolated from aquaculture sludge.</title>
        <authorList>
            <person name="Sheng M."/>
        </authorList>
    </citation>
    <scope>NUCLEOTIDE SEQUENCE [LARGE SCALE GENOMIC DNA]</scope>
    <source>
        <strain evidence="1 2">HX-2-15</strain>
    </source>
</reference>
<dbReference type="InterPro" id="IPR011989">
    <property type="entry name" value="ARM-like"/>
</dbReference>
<evidence type="ECO:0000313" key="1">
    <source>
        <dbReference type="EMBL" id="TJZ64595.1"/>
    </source>
</evidence>
<evidence type="ECO:0000313" key="2">
    <source>
        <dbReference type="Proteomes" id="UP000310016"/>
    </source>
</evidence>
<protein>
    <submittedName>
        <fullName evidence="1">HEAT repeat domain-containing protein</fullName>
    </submittedName>
</protein>
<dbReference type="Gene3D" id="1.25.10.10">
    <property type="entry name" value="Leucine-rich Repeat Variant"/>
    <property type="match status" value="1"/>
</dbReference>
<dbReference type="InterPro" id="IPR016024">
    <property type="entry name" value="ARM-type_fold"/>
</dbReference>
<dbReference type="Pfam" id="PF13646">
    <property type="entry name" value="HEAT_2"/>
    <property type="match status" value="1"/>
</dbReference>
<keyword evidence="2" id="KW-1185">Reference proteome</keyword>